<evidence type="ECO:0000313" key="2">
    <source>
        <dbReference type="EMBL" id="KKL70590.1"/>
    </source>
</evidence>
<feature type="region of interest" description="Disordered" evidence="1">
    <location>
        <begin position="202"/>
        <end position="222"/>
    </location>
</feature>
<protein>
    <submittedName>
        <fullName evidence="2">Uncharacterized protein</fullName>
    </submittedName>
</protein>
<dbReference type="AlphaFoldDB" id="A0A0F9GMD7"/>
<name>A0A0F9GMD7_9ZZZZ</name>
<reference evidence="2" key="1">
    <citation type="journal article" date="2015" name="Nature">
        <title>Complex archaea that bridge the gap between prokaryotes and eukaryotes.</title>
        <authorList>
            <person name="Spang A."/>
            <person name="Saw J.H."/>
            <person name="Jorgensen S.L."/>
            <person name="Zaremba-Niedzwiedzka K."/>
            <person name="Martijn J."/>
            <person name="Lind A.E."/>
            <person name="van Eijk R."/>
            <person name="Schleper C."/>
            <person name="Guy L."/>
            <person name="Ettema T.J."/>
        </authorList>
    </citation>
    <scope>NUCLEOTIDE SEQUENCE</scope>
</reference>
<comment type="caution">
    <text evidence="2">The sequence shown here is derived from an EMBL/GenBank/DDBJ whole genome shotgun (WGS) entry which is preliminary data.</text>
</comment>
<organism evidence="2">
    <name type="scientific">marine sediment metagenome</name>
    <dbReference type="NCBI Taxonomy" id="412755"/>
    <lineage>
        <taxon>unclassified sequences</taxon>
        <taxon>metagenomes</taxon>
        <taxon>ecological metagenomes</taxon>
    </lineage>
</organism>
<gene>
    <name evidence="2" type="ORF">LCGC14_2103400</name>
</gene>
<sequence length="240" mass="27112">MYCLPENGPRLPCASGYSAFLEAAVSEARRLLERLTAEEAMSYPVDHGNPPDLPTVGNELHCDYCDANVDHDGPHETDCPWAEARAYLAQPVMGLTEEERKLLEWHSPRAGWWRREKRYDICRGCNLGLIEDCVTRATILALAESREREGELVAALEKAKALAERHWRALQKWRMGGGHLHGAIVDTDKCPACLEFAAAIEEEETEQPTASPEEMEKARRFQAEQKVWEQLDHARFGGED</sequence>
<evidence type="ECO:0000256" key="1">
    <source>
        <dbReference type="SAM" id="MobiDB-lite"/>
    </source>
</evidence>
<proteinExistence type="predicted"/>
<accession>A0A0F9GMD7</accession>
<dbReference type="EMBL" id="LAZR01025855">
    <property type="protein sequence ID" value="KKL70590.1"/>
    <property type="molecule type" value="Genomic_DNA"/>
</dbReference>